<dbReference type="NCBIfam" id="TIGR01180">
    <property type="entry name" value="aman2_put"/>
    <property type="match status" value="1"/>
</dbReference>
<dbReference type="PROSITE" id="PS50022">
    <property type="entry name" value="FA58C_3"/>
    <property type="match status" value="1"/>
</dbReference>
<dbReference type="Gene3D" id="3.30.2080.10">
    <property type="entry name" value="GH92 mannosidase domain"/>
    <property type="match status" value="1"/>
</dbReference>
<dbReference type="InterPro" id="IPR050883">
    <property type="entry name" value="PNGase"/>
</dbReference>
<feature type="signal peptide" evidence="3">
    <location>
        <begin position="1"/>
        <end position="30"/>
    </location>
</feature>
<gene>
    <name evidence="5" type="ORF">ACFQWG_03200</name>
</gene>
<keyword evidence="2" id="KW-1133">Transmembrane helix</keyword>
<dbReference type="EC" id="3.2.1.-" evidence="5"/>
<dbReference type="SUPFAM" id="SSF48208">
    <property type="entry name" value="Six-hairpin glycosidases"/>
    <property type="match status" value="1"/>
</dbReference>
<dbReference type="Gene3D" id="1.20.1610.10">
    <property type="entry name" value="alpha-1,2-mannosidases domains"/>
    <property type="match status" value="1"/>
</dbReference>
<feature type="chain" id="PRO_5046400385" evidence="3">
    <location>
        <begin position="31"/>
        <end position="2151"/>
    </location>
</feature>
<dbReference type="Pfam" id="PF01569">
    <property type="entry name" value="PAP2"/>
    <property type="match status" value="1"/>
</dbReference>
<keyword evidence="2" id="KW-0472">Membrane</keyword>
<dbReference type="Pfam" id="PF07971">
    <property type="entry name" value="Glyco_hydro_92"/>
    <property type="match status" value="1"/>
</dbReference>
<feature type="domain" description="F5/8 type C" evidence="4">
    <location>
        <begin position="1099"/>
        <end position="1231"/>
    </location>
</feature>
<sequence>MRLFSPRPVSVLATGALVLTGLVCQPSAEASPAPAPVDAVAAVNPFIGTEETVSVNEGNARGNAAYGNTFPGATMPFGMVQNSPATYASQKVNDDIGHTRGGYEYNADVIRGFGLTRLSGTGCSGRFGGFDFPILPYTGPLTGSALPSSPADDVTAYYLPFSHDNESAEPGYYAVTSDNGVKSELTATTRTAVDRFAFPAGGDSATLVLDAAGSNNDVSNASLTIDPVARTVSGSVTAKIVCASGPSYTVYFSAAFDRDFASYGTWTGNTVTAGGTAASATTQKHGAGGWLAFAPGSTVTAHIGLSYVSVDGAAANLAAESASLGIDDVRASGRAAWEDALGAIDARGGGEDADTKFYTALYHALGSPATFEDADGRYTGYDGQVHQVRDGHHFYVNFSGWDTYRGQAQLIAVLEPQVASDVNQSIVDMVDQSGRWSSWPSYNQIQTKMSGDSLQVIVSSTDAFGSTDYDRQQALESMVESQSVPAAATESNRSDAFLYTTLGWVNGDSKNAATSRTLEYATDDFAIAQLARRLGDSDASQSFSQRSQNWMNVFDYAAGHIDARNKNGFMNAPLNTQGDQYEQSTGNQYGFSVPFNMASLIQARGGVDASTAVLDTMLTELDAGAFSDYSYLTNQPSFGLPWVYNWLQAPAKAADTLDRAVAELYGTGPDGLMGNDDLGSLSAWYVWASLGLYPGIYGTANLLVSSPMFDSITIASGNADRTISISAPGATSGRRHIAGLSVDGVAQTSSWLPESFARNGGTLDFTMTSDAAPSWGTGADDAPPSYEEGTDDRNGRGITKDGAKNQGTLDVNGATLSYERLAALGATPGASLRFGDTGVTFTWPDSADGTRPDHYIPHGQRLDVDDVKTSGISFLGLATNGPSTGDATVEYTDGTTATVKVFLSDWTPSTVPAGNTAVLSTSGRNTKEGGSDTASPRVFATDVQALDATKTVAAVDLPTIVDKGIMHIFAIGFQNPTAGAALATSTSLSLSASSTDPDHPVTATLTVAPAGAPGVLTLADGGAELGHAEAGSDGSAAISVPTTLSTGRHQLTATFVPDDVEAYMPSSSEEVALTVLPPSSTAGSPLWSRSYEAGTPAPAGFPERGATAGVVGETAVQPGQVTEVTSTDPNMGNIKEYVARLSDGDPETKWYAAGSGAPTQDDPVIAAYRLAGARTATGYSLTASGDSSKFPERDPESWQILGSNDADADDDLTGPSWTVLSSEADQSFAANGLTRFYRIQDPGSYTRYQLRITANAGGATRTANTQIADWTLSTDAGDTPRALGLSVRQTGTAPGGAGDQALRYAGRVLSDGPARSSTVLQMNLDVPVTSDTTLSYLFRPDSQESVPVSVDIVYSPSDGSGDEVLPGTAAAAAPGAWTPVTVDLSSLAGSRVRELRLRYEDPDASGGSLVSGWIDALTVGAPLVDQSTAWTYLDAPDVDPAGGAVDRTVWTATSFTPGDQWSRNLGPFGAKGTGTDLGPSFPVTTKLDLSRDGRPSADVEGYFFRTTVDLDQAVIDSGTGLTGTVVFDDTATIYVNGIRVAGWNDSAIQSNIQYQTPDGTAGGGDPVSQTFAVPASMLVAGRNTIAVEVHQCNSTSSDIYFSMPRLALDAGGSPLPYRDDQLDATYSSDGASAPDGLDHYTWLLRSFTDAEKSSTMGPNTVYPSGTAAEDLSAVNDRTVVDINNAPTSSTNKLDPAVEEALRDGAGSPYLTMADGLGDTIGPLYAQALANDELPKTEALLSWRVEKPTKASGDAYQTAKDNYQYKRPFVRMGFSDSGGLIQKWDSANGYSGLAGDGSFPSGHTSHAYSQGITLATLLPELAPGILARTSEYANNRIVLAFHYPTDIMGGRIVGEDTTARRWSDPGYRELLLEARDELVAVLAEKCQEVGAGRTLDECAAGQAPFLSDEDAETVYRDRLTYGFPQVGAADQTPSVPSGASNLLLTAFPDLTDAQRTTVLAATGLPSGYVLDQTGDEGSYQRLDLLAAMTASVQVGDDGSMTVNGVRVDADGVPVAVDPVVVTPGEVTFTDRDGTADDTYTIPGTEGVEYVVDGRVVEPGAHPATGTVAVTARPAGDGYVLADGAAREWSHTFSAGTGPAPRPSPTEPANPSKPSTGTGALASTGSPTGLLATMATILALAGAGTAALRRRRA</sequence>
<dbReference type="InterPro" id="IPR005887">
    <property type="entry name" value="GH92_a_mannosidase_put"/>
</dbReference>
<dbReference type="RefSeq" id="WP_380972040.1">
    <property type="nucleotide sequence ID" value="NZ_JBHTEF010000001.1"/>
</dbReference>
<keyword evidence="6" id="KW-1185">Reference proteome</keyword>
<feature type="transmembrane region" description="Helical" evidence="2">
    <location>
        <begin position="2127"/>
        <end position="2146"/>
    </location>
</feature>
<comment type="caution">
    <text evidence="5">The sequence shown here is derived from an EMBL/GenBank/DDBJ whole genome shotgun (WGS) entry which is preliminary data.</text>
</comment>
<dbReference type="EMBL" id="JBHTEF010000001">
    <property type="protein sequence ID" value="MFC7580229.1"/>
    <property type="molecule type" value="Genomic_DNA"/>
</dbReference>
<dbReference type="InterPro" id="IPR008928">
    <property type="entry name" value="6-hairpin_glycosidase_sf"/>
</dbReference>
<feature type="compositionally biased region" description="Polar residues" evidence="1">
    <location>
        <begin position="2107"/>
        <end position="2123"/>
    </location>
</feature>
<proteinExistence type="predicted"/>
<dbReference type="SUPFAM" id="SSF48317">
    <property type="entry name" value="Acid phosphatase/Vanadium-dependent haloperoxidase"/>
    <property type="match status" value="1"/>
</dbReference>
<feature type="compositionally biased region" description="Polar residues" evidence="1">
    <location>
        <begin position="914"/>
        <end position="924"/>
    </location>
</feature>
<evidence type="ECO:0000313" key="6">
    <source>
        <dbReference type="Proteomes" id="UP001596527"/>
    </source>
</evidence>
<dbReference type="Gene3D" id="2.70.98.10">
    <property type="match status" value="1"/>
</dbReference>
<feature type="region of interest" description="Disordered" evidence="1">
    <location>
        <begin position="2089"/>
        <end position="2123"/>
    </location>
</feature>
<feature type="region of interest" description="Disordered" evidence="1">
    <location>
        <begin position="914"/>
        <end position="935"/>
    </location>
</feature>
<organism evidence="5 6">
    <name type="scientific">Schaalia naturae</name>
    <dbReference type="NCBI Taxonomy" id="635203"/>
    <lineage>
        <taxon>Bacteria</taxon>
        <taxon>Bacillati</taxon>
        <taxon>Actinomycetota</taxon>
        <taxon>Actinomycetes</taxon>
        <taxon>Actinomycetales</taxon>
        <taxon>Actinomycetaceae</taxon>
        <taxon>Schaalia</taxon>
    </lineage>
</organism>
<feature type="region of interest" description="Disordered" evidence="1">
    <location>
        <begin position="767"/>
        <end position="808"/>
    </location>
</feature>
<name>A0ABW2SJD5_9ACTO</name>
<dbReference type="InterPro" id="IPR012939">
    <property type="entry name" value="Glyco_hydro_92"/>
</dbReference>
<keyword evidence="5" id="KW-0378">Hydrolase</keyword>
<dbReference type="Gene3D" id="2.60.40.10">
    <property type="entry name" value="Immunoglobulins"/>
    <property type="match status" value="1"/>
</dbReference>
<dbReference type="InterPro" id="IPR014718">
    <property type="entry name" value="GH-type_carb-bd"/>
</dbReference>
<keyword evidence="2" id="KW-0812">Transmembrane</keyword>
<dbReference type="Gene3D" id="1.20.144.10">
    <property type="entry name" value="Phosphatidic acid phosphatase type 2/haloperoxidase"/>
    <property type="match status" value="1"/>
</dbReference>
<dbReference type="InterPro" id="IPR013783">
    <property type="entry name" value="Ig-like_fold"/>
</dbReference>
<dbReference type="SUPFAM" id="SSF49785">
    <property type="entry name" value="Galactose-binding domain-like"/>
    <property type="match status" value="1"/>
</dbReference>
<dbReference type="Proteomes" id="UP001596527">
    <property type="component" value="Unassembled WGS sequence"/>
</dbReference>
<dbReference type="CDD" id="cd03397">
    <property type="entry name" value="PAP2_acid_phosphatase"/>
    <property type="match status" value="1"/>
</dbReference>
<dbReference type="PANTHER" id="PTHR12143:SF39">
    <property type="entry name" value="SECRETED PROTEIN"/>
    <property type="match status" value="1"/>
</dbReference>
<dbReference type="InterPro" id="IPR036938">
    <property type="entry name" value="PAP2/HPO_sf"/>
</dbReference>
<protein>
    <submittedName>
        <fullName evidence="5">GH92 family glycosyl hydrolase</fullName>
        <ecNumber evidence="5">3.2.1.-</ecNumber>
    </submittedName>
</protein>
<dbReference type="SMART" id="SM00014">
    <property type="entry name" value="acidPPc"/>
    <property type="match status" value="1"/>
</dbReference>
<keyword evidence="3" id="KW-0732">Signal</keyword>
<evidence type="ECO:0000256" key="3">
    <source>
        <dbReference type="SAM" id="SignalP"/>
    </source>
</evidence>
<dbReference type="GO" id="GO:0016798">
    <property type="term" value="F:hydrolase activity, acting on glycosyl bonds"/>
    <property type="evidence" value="ECO:0007669"/>
    <property type="project" value="UniProtKB-KW"/>
</dbReference>
<evidence type="ECO:0000259" key="4">
    <source>
        <dbReference type="PROSITE" id="PS50022"/>
    </source>
</evidence>
<reference evidence="6" key="1">
    <citation type="journal article" date="2019" name="Int. J. Syst. Evol. Microbiol.">
        <title>The Global Catalogue of Microorganisms (GCM) 10K type strain sequencing project: providing services to taxonomists for standard genome sequencing and annotation.</title>
        <authorList>
            <consortium name="The Broad Institute Genomics Platform"/>
            <consortium name="The Broad Institute Genome Sequencing Center for Infectious Disease"/>
            <person name="Wu L."/>
            <person name="Ma J."/>
        </authorList>
    </citation>
    <scope>NUCLEOTIDE SEQUENCE [LARGE SCALE GENOMIC DNA]</scope>
    <source>
        <strain evidence="6">CCUG 56698</strain>
    </source>
</reference>
<dbReference type="InterPro" id="IPR008979">
    <property type="entry name" value="Galactose-bd-like_sf"/>
</dbReference>
<dbReference type="InterPro" id="IPR001011">
    <property type="entry name" value="Acid_Pase_classA_bac"/>
</dbReference>
<evidence type="ECO:0000313" key="5">
    <source>
        <dbReference type="EMBL" id="MFC7580229.1"/>
    </source>
</evidence>
<keyword evidence="5" id="KW-0326">Glycosidase</keyword>
<feature type="compositionally biased region" description="Basic and acidic residues" evidence="1">
    <location>
        <begin position="791"/>
        <end position="803"/>
    </location>
</feature>
<evidence type="ECO:0000256" key="2">
    <source>
        <dbReference type="SAM" id="Phobius"/>
    </source>
</evidence>
<dbReference type="PANTHER" id="PTHR12143">
    <property type="entry name" value="PEPTIDE N-GLYCANASE PNGASE -RELATED"/>
    <property type="match status" value="1"/>
</dbReference>
<evidence type="ECO:0000256" key="1">
    <source>
        <dbReference type="SAM" id="MobiDB-lite"/>
    </source>
</evidence>
<dbReference type="InterPro" id="IPR041371">
    <property type="entry name" value="GH92_N"/>
</dbReference>
<dbReference type="InterPro" id="IPR000326">
    <property type="entry name" value="PAP2/HPO"/>
</dbReference>
<dbReference type="Gene3D" id="2.60.120.260">
    <property type="entry name" value="Galactose-binding domain-like"/>
    <property type="match status" value="1"/>
</dbReference>
<dbReference type="Gene3D" id="1.20.1050.60">
    <property type="entry name" value="alpha-1,2-mannosidase"/>
    <property type="match status" value="1"/>
</dbReference>
<dbReference type="Pfam" id="PF17678">
    <property type="entry name" value="Glyco_hydro_92N"/>
    <property type="match status" value="1"/>
</dbReference>
<accession>A0ABW2SJD5</accession>
<dbReference type="InterPro" id="IPR000421">
    <property type="entry name" value="FA58C"/>
</dbReference>